<proteinExistence type="predicted"/>
<evidence type="ECO:0000313" key="2">
    <source>
        <dbReference type="Proteomes" id="UP000297407"/>
    </source>
</evidence>
<dbReference type="EMBL" id="SRLH01000002">
    <property type="protein sequence ID" value="TGD58958.1"/>
    <property type="molecule type" value="Genomic_DNA"/>
</dbReference>
<dbReference type="RefSeq" id="WP_135525268.1">
    <property type="nucleotide sequence ID" value="NZ_SRLH01000002.1"/>
</dbReference>
<accession>A0A4Z0LB57</accession>
<dbReference type="AlphaFoldDB" id="A0A4Z0LB57"/>
<dbReference type="Proteomes" id="UP000297407">
    <property type="component" value="Unassembled WGS sequence"/>
</dbReference>
<sequence>MKKMKSLEDFRQEGLCLNKEELLNADGGIGQPVPASSESVRYEDTSFPTSDCIRWARKDRMGFFEDKEEGILVNY</sequence>
<gene>
    <name evidence="1" type="ORF">E4635_03660</name>
</gene>
<name>A0A4Z0LB57_9FLAO</name>
<protein>
    <submittedName>
        <fullName evidence="1">Uncharacterized protein</fullName>
    </submittedName>
</protein>
<reference evidence="1 2" key="1">
    <citation type="submission" date="2019-04" db="EMBL/GenBank/DDBJ databases">
        <title>Flavobacterium sp. strain DS2-A Genome sequencing and assembly.</title>
        <authorList>
            <person name="Kim I."/>
        </authorList>
    </citation>
    <scope>NUCLEOTIDE SEQUENCE [LARGE SCALE GENOMIC DNA]</scope>
    <source>
        <strain evidence="1 2">DS2-A</strain>
    </source>
</reference>
<evidence type="ECO:0000313" key="1">
    <source>
        <dbReference type="EMBL" id="TGD58958.1"/>
    </source>
</evidence>
<organism evidence="1 2">
    <name type="scientific">Flavobacterium humi</name>
    <dbReference type="NCBI Taxonomy" id="2562683"/>
    <lineage>
        <taxon>Bacteria</taxon>
        <taxon>Pseudomonadati</taxon>
        <taxon>Bacteroidota</taxon>
        <taxon>Flavobacteriia</taxon>
        <taxon>Flavobacteriales</taxon>
        <taxon>Flavobacteriaceae</taxon>
        <taxon>Flavobacterium</taxon>
    </lineage>
</organism>
<keyword evidence="2" id="KW-1185">Reference proteome</keyword>
<comment type="caution">
    <text evidence="1">The sequence shown here is derived from an EMBL/GenBank/DDBJ whole genome shotgun (WGS) entry which is preliminary data.</text>
</comment>